<protein>
    <recommendedName>
        <fullName evidence="1">N-acetyltransferase domain-containing protein</fullName>
    </recommendedName>
</protein>
<dbReference type="Gene3D" id="3.40.630.30">
    <property type="match status" value="1"/>
</dbReference>
<accession>A0A4R7TIH0</accession>
<evidence type="ECO:0000313" key="2">
    <source>
        <dbReference type="EMBL" id="TDU91388.1"/>
    </source>
</evidence>
<comment type="caution">
    <text evidence="2">The sequence shown here is derived from an EMBL/GenBank/DDBJ whole genome shotgun (WGS) entry which is preliminary data.</text>
</comment>
<dbReference type="PROSITE" id="PS51186">
    <property type="entry name" value="GNAT"/>
    <property type="match status" value="1"/>
</dbReference>
<proteinExistence type="predicted"/>
<dbReference type="InterPro" id="IPR000182">
    <property type="entry name" value="GNAT_dom"/>
</dbReference>
<evidence type="ECO:0000259" key="1">
    <source>
        <dbReference type="PROSITE" id="PS51186"/>
    </source>
</evidence>
<dbReference type="Proteomes" id="UP000295151">
    <property type="component" value="Unassembled WGS sequence"/>
</dbReference>
<dbReference type="EMBL" id="SOCE01000001">
    <property type="protein sequence ID" value="TDU91388.1"/>
    <property type="molecule type" value="Genomic_DNA"/>
</dbReference>
<sequence length="258" mass="28450">MDEQQVLKAASDWVWIPPDAQDFIEDDYRLTIYPDRTSVQWSATDRPLTDVIAEVRERASGTKPVLRWWVTGRTKPDDTADILEEHGFELVETVEVLARDLTSIEDLEAAMSPPSEIDVRPANTPDLLYLAGQIDAEVFDWAPPTPAQLQQESDTAAKAKSSPDTGRFLAYLHNQPVGAAGFTMTDGVLRLWGGAVLKSARGRGAYRALLAARCAQGIRKGATFALVKGRTGTSAPILRRAGFTSYGIEQCYQQRLQN</sequence>
<dbReference type="CDD" id="cd04301">
    <property type="entry name" value="NAT_SF"/>
    <property type="match status" value="1"/>
</dbReference>
<dbReference type="AlphaFoldDB" id="A0A4R7TIH0"/>
<keyword evidence="3" id="KW-1185">Reference proteome</keyword>
<dbReference type="GO" id="GO:0016747">
    <property type="term" value="F:acyltransferase activity, transferring groups other than amino-acyl groups"/>
    <property type="evidence" value="ECO:0007669"/>
    <property type="project" value="InterPro"/>
</dbReference>
<dbReference type="Pfam" id="PF00583">
    <property type="entry name" value="Acetyltransf_1"/>
    <property type="match status" value="1"/>
</dbReference>
<dbReference type="SUPFAM" id="SSF55729">
    <property type="entry name" value="Acyl-CoA N-acyltransferases (Nat)"/>
    <property type="match status" value="1"/>
</dbReference>
<reference evidence="2 3" key="1">
    <citation type="submission" date="2019-03" db="EMBL/GenBank/DDBJ databases">
        <title>Genomic Encyclopedia of Type Strains, Phase III (KMG-III): the genomes of soil and plant-associated and newly described type strains.</title>
        <authorList>
            <person name="Whitman W."/>
        </authorList>
    </citation>
    <scope>NUCLEOTIDE SEQUENCE [LARGE SCALE GENOMIC DNA]</scope>
    <source>
        <strain evidence="2 3">VKM Ac-2575</strain>
    </source>
</reference>
<dbReference type="RefSeq" id="WP_133981144.1">
    <property type="nucleotide sequence ID" value="NZ_SOCE01000001.1"/>
</dbReference>
<dbReference type="InterPro" id="IPR016181">
    <property type="entry name" value="Acyl_CoA_acyltransferase"/>
</dbReference>
<name>A0A4R7TIH0_9ACTN</name>
<dbReference type="OrthoDB" id="4375873at2"/>
<gene>
    <name evidence="2" type="ORF">EV138_4994</name>
</gene>
<organism evidence="2 3">
    <name type="scientific">Kribbella voronezhensis</name>
    <dbReference type="NCBI Taxonomy" id="2512212"/>
    <lineage>
        <taxon>Bacteria</taxon>
        <taxon>Bacillati</taxon>
        <taxon>Actinomycetota</taxon>
        <taxon>Actinomycetes</taxon>
        <taxon>Propionibacteriales</taxon>
        <taxon>Kribbellaceae</taxon>
        <taxon>Kribbella</taxon>
    </lineage>
</organism>
<evidence type="ECO:0000313" key="3">
    <source>
        <dbReference type="Proteomes" id="UP000295151"/>
    </source>
</evidence>
<feature type="domain" description="N-acetyltransferase" evidence="1">
    <location>
        <begin position="117"/>
        <end position="258"/>
    </location>
</feature>